<feature type="signal peptide" evidence="1">
    <location>
        <begin position="1"/>
        <end position="18"/>
    </location>
</feature>
<evidence type="ECO:0000313" key="3">
    <source>
        <dbReference type="Proteomes" id="UP000037069"/>
    </source>
</evidence>
<evidence type="ECO:0000313" key="2">
    <source>
        <dbReference type="EMBL" id="KNC24841.1"/>
    </source>
</evidence>
<accession>A0A0L0BXW5</accession>
<reference evidence="2 3" key="1">
    <citation type="journal article" date="2015" name="Nat. Commun.">
        <title>Lucilia cuprina genome unlocks parasitic fly biology to underpin future interventions.</title>
        <authorList>
            <person name="Anstead C.A."/>
            <person name="Korhonen P.K."/>
            <person name="Young N.D."/>
            <person name="Hall R.S."/>
            <person name="Jex A.R."/>
            <person name="Murali S.C."/>
            <person name="Hughes D.S."/>
            <person name="Lee S.F."/>
            <person name="Perry T."/>
            <person name="Stroehlein A.J."/>
            <person name="Ansell B.R."/>
            <person name="Breugelmans B."/>
            <person name="Hofmann A."/>
            <person name="Qu J."/>
            <person name="Dugan S."/>
            <person name="Lee S.L."/>
            <person name="Chao H."/>
            <person name="Dinh H."/>
            <person name="Han Y."/>
            <person name="Doddapaneni H.V."/>
            <person name="Worley K.C."/>
            <person name="Muzny D.M."/>
            <person name="Ioannidis P."/>
            <person name="Waterhouse R.M."/>
            <person name="Zdobnov E.M."/>
            <person name="James P.J."/>
            <person name="Bagnall N.H."/>
            <person name="Kotze A.C."/>
            <person name="Gibbs R.A."/>
            <person name="Richards S."/>
            <person name="Batterham P."/>
            <person name="Gasser R.B."/>
        </authorList>
    </citation>
    <scope>NUCLEOTIDE SEQUENCE [LARGE SCALE GENOMIC DNA]</scope>
    <source>
        <strain evidence="2 3">LS</strain>
        <tissue evidence="2">Full body</tissue>
    </source>
</reference>
<comment type="caution">
    <text evidence="2">The sequence shown here is derived from an EMBL/GenBank/DDBJ whole genome shotgun (WGS) entry which is preliminary data.</text>
</comment>
<evidence type="ECO:0000256" key="1">
    <source>
        <dbReference type="SAM" id="SignalP"/>
    </source>
</evidence>
<keyword evidence="3" id="KW-1185">Reference proteome</keyword>
<proteinExistence type="predicted"/>
<organism evidence="2 3">
    <name type="scientific">Lucilia cuprina</name>
    <name type="common">Green bottle fly</name>
    <name type="synonym">Australian sheep blowfly</name>
    <dbReference type="NCBI Taxonomy" id="7375"/>
    <lineage>
        <taxon>Eukaryota</taxon>
        <taxon>Metazoa</taxon>
        <taxon>Ecdysozoa</taxon>
        <taxon>Arthropoda</taxon>
        <taxon>Hexapoda</taxon>
        <taxon>Insecta</taxon>
        <taxon>Pterygota</taxon>
        <taxon>Neoptera</taxon>
        <taxon>Endopterygota</taxon>
        <taxon>Diptera</taxon>
        <taxon>Brachycera</taxon>
        <taxon>Muscomorpha</taxon>
        <taxon>Oestroidea</taxon>
        <taxon>Calliphoridae</taxon>
        <taxon>Luciliinae</taxon>
        <taxon>Lucilia</taxon>
    </lineage>
</organism>
<gene>
    <name evidence="2" type="ORF">FF38_07844</name>
</gene>
<sequence length="127" mass="14498">MKVIYLIIFTLLVVSVSGKPTLGIFSRLHNFVHNIVHDEKEKPEKQVEIHYVLPVSSPMGNVNPYQMPGPYPAVNPYYPYNVQSNGYTHGYINNPYHQTEKMYEPSGPAGIYDNSLHVLQDKKSSNY</sequence>
<dbReference type="EMBL" id="JRES01001168">
    <property type="protein sequence ID" value="KNC24841.1"/>
    <property type="molecule type" value="Genomic_DNA"/>
</dbReference>
<dbReference type="Proteomes" id="UP000037069">
    <property type="component" value="Unassembled WGS sequence"/>
</dbReference>
<keyword evidence="1" id="KW-0732">Signal</keyword>
<protein>
    <submittedName>
        <fullName evidence="2">Uncharacterized protein</fullName>
    </submittedName>
</protein>
<feature type="chain" id="PRO_5005535416" evidence="1">
    <location>
        <begin position="19"/>
        <end position="127"/>
    </location>
</feature>
<name>A0A0L0BXW5_LUCCU</name>
<dbReference type="AlphaFoldDB" id="A0A0L0BXW5"/>